<sequence>MYSAVARLTRVVDPPSDLVCWASTDDGEYLHWVVRPNTDPDTWTVLAGAIRSGILSDDHPSEKHTFEPFDTDAAA</sequence>
<evidence type="ECO:0000313" key="2">
    <source>
        <dbReference type="Proteomes" id="UP000635606"/>
    </source>
</evidence>
<dbReference type="AlphaFoldDB" id="A0A8J3ZV16"/>
<evidence type="ECO:0000313" key="1">
    <source>
        <dbReference type="EMBL" id="GIJ68000.1"/>
    </source>
</evidence>
<name>A0A8J3ZV16_9ACTN</name>
<organism evidence="1 2">
    <name type="scientific">Virgisporangium ochraceum</name>
    <dbReference type="NCBI Taxonomy" id="65505"/>
    <lineage>
        <taxon>Bacteria</taxon>
        <taxon>Bacillati</taxon>
        <taxon>Actinomycetota</taxon>
        <taxon>Actinomycetes</taxon>
        <taxon>Micromonosporales</taxon>
        <taxon>Micromonosporaceae</taxon>
        <taxon>Virgisporangium</taxon>
    </lineage>
</organism>
<dbReference type="RefSeq" id="WP_203927957.1">
    <property type="nucleotide sequence ID" value="NZ_BOPH01000035.1"/>
</dbReference>
<dbReference type="EMBL" id="BOPH01000035">
    <property type="protein sequence ID" value="GIJ68000.1"/>
    <property type="molecule type" value="Genomic_DNA"/>
</dbReference>
<protein>
    <submittedName>
        <fullName evidence="1">Uncharacterized protein</fullName>
    </submittedName>
</protein>
<dbReference type="Proteomes" id="UP000635606">
    <property type="component" value="Unassembled WGS sequence"/>
</dbReference>
<proteinExistence type="predicted"/>
<accession>A0A8J3ZV16</accession>
<keyword evidence="2" id="KW-1185">Reference proteome</keyword>
<gene>
    <name evidence="1" type="ORF">Voc01_029170</name>
</gene>
<comment type="caution">
    <text evidence="1">The sequence shown here is derived from an EMBL/GenBank/DDBJ whole genome shotgun (WGS) entry which is preliminary data.</text>
</comment>
<reference evidence="1" key="1">
    <citation type="submission" date="2021-01" db="EMBL/GenBank/DDBJ databases">
        <title>Whole genome shotgun sequence of Virgisporangium ochraceum NBRC 16418.</title>
        <authorList>
            <person name="Komaki H."/>
            <person name="Tamura T."/>
        </authorList>
    </citation>
    <scope>NUCLEOTIDE SEQUENCE</scope>
    <source>
        <strain evidence="1">NBRC 16418</strain>
    </source>
</reference>